<dbReference type="OrthoDB" id="6161911at2759"/>
<dbReference type="Proteomes" id="UP001152799">
    <property type="component" value="Chromosome 11"/>
</dbReference>
<organism evidence="1 2">
    <name type="scientific">Ceutorhynchus assimilis</name>
    <name type="common">cabbage seed weevil</name>
    <dbReference type="NCBI Taxonomy" id="467358"/>
    <lineage>
        <taxon>Eukaryota</taxon>
        <taxon>Metazoa</taxon>
        <taxon>Ecdysozoa</taxon>
        <taxon>Arthropoda</taxon>
        <taxon>Hexapoda</taxon>
        <taxon>Insecta</taxon>
        <taxon>Pterygota</taxon>
        <taxon>Neoptera</taxon>
        <taxon>Endopterygota</taxon>
        <taxon>Coleoptera</taxon>
        <taxon>Polyphaga</taxon>
        <taxon>Cucujiformia</taxon>
        <taxon>Curculionidae</taxon>
        <taxon>Ceutorhynchinae</taxon>
        <taxon>Ceutorhynchus</taxon>
    </lineage>
</organism>
<proteinExistence type="predicted"/>
<protein>
    <recommendedName>
        <fullName evidence="3">NADH dehydrogenase [ubiquinone] flavoprotein 3, mitochondrial</fullName>
    </recommendedName>
</protein>
<evidence type="ECO:0000313" key="2">
    <source>
        <dbReference type="Proteomes" id="UP001152799"/>
    </source>
</evidence>
<evidence type="ECO:0000313" key="1">
    <source>
        <dbReference type="EMBL" id="CAG9762506.1"/>
    </source>
</evidence>
<evidence type="ECO:0008006" key="3">
    <source>
        <dbReference type="Google" id="ProtNLM"/>
    </source>
</evidence>
<dbReference type="GO" id="GO:0045271">
    <property type="term" value="C:respiratory chain complex I"/>
    <property type="evidence" value="ECO:0007669"/>
    <property type="project" value="InterPro"/>
</dbReference>
<dbReference type="EMBL" id="OU892287">
    <property type="protein sequence ID" value="CAG9762506.1"/>
    <property type="molecule type" value="Genomic_DNA"/>
</dbReference>
<name>A0A9N9MFA2_9CUCU</name>
<dbReference type="GO" id="GO:0005739">
    <property type="term" value="C:mitochondrion"/>
    <property type="evidence" value="ECO:0007669"/>
    <property type="project" value="InterPro"/>
</dbReference>
<accession>A0A9N9MFA2</accession>
<reference evidence="1" key="1">
    <citation type="submission" date="2022-01" db="EMBL/GenBank/DDBJ databases">
        <authorList>
            <person name="King R."/>
        </authorList>
    </citation>
    <scope>NUCLEOTIDE SEQUENCE</scope>
</reference>
<sequence>MSLTAKILANVPKIRHFSSSKRNFSKGIIVFNRSKVPSPPSVPNVQGVSERVVKVPNEPVGPGASKDGNYPNPEYFCYDKTSYFEAEVEMLKYRCPQPSAFKYYEAPK</sequence>
<dbReference type="Pfam" id="PF15880">
    <property type="entry name" value="NDUFV3"/>
    <property type="match status" value="1"/>
</dbReference>
<keyword evidence="2" id="KW-1185">Reference proteome</keyword>
<dbReference type="InterPro" id="IPR026193">
    <property type="entry name" value="NDUFV3"/>
</dbReference>
<dbReference type="AlphaFoldDB" id="A0A9N9MFA2"/>
<gene>
    <name evidence="1" type="ORF">CEUTPL_LOCUS3185</name>
</gene>